<dbReference type="KEGG" id="rch:RUM_15780"/>
<feature type="domain" description="Transglutaminase-like" evidence="1">
    <location>
        <begin position="109"/>
        <end position="193"/>
    </location>
</feature>
<evidence type="ECO:0000313" key="2">
    <source>
        <dbReference type="EMBL" id="CBL17667.1"/>
    </source>
</evidence>
<dbReference type="GeneID" id="83156292"/>
<gene>
    <name evidence="2" type="ordered locus">RUM_15780</name>
</gene>
<organism evidence="2 3">
    <name type="scientific">Ruminococcus champanellensis (strain DSM 18848 / JCM 17042 / KCTC 15320 / 18P13)</name>
    <dbReference type="NCBI Taxonomy" id="213810"/>
    <lineage>
        <taxon>Bacteria</taxon>
        <taxon>Bacillati</taxon>
        <taxon>Bacillota</taxon>
        <taxon>Clostridia</taxon>
        <taxon>Eubacteriales</taxon>
        <taxon>Oscillospiraceae</taxon>
        <taxon>Ruminococcus</taxon>
    </lineage>
</organism>
<protein>
    <recommendedName>
        <fullName evidence="1">Transglutaminase-like domain-containing protein</fullName>
    </recommendedName>
</protein>
<dbReference type="Proteomes" id="UP000007054">
    <property type="component" value="Chromosome"/>
</dbReference>
<dbReference type="RefSeq" id="WP_015558573.1">
    <property type="nucleotide sequence ID" value="NC_021039.1"/>
</dbReference>
<dbReference type="STRING" id="213810.RUM_15780"/>
<dbReference type="HOGENOM" id="CLU_801415_0_0_9"/>
<name>D4LDH2_RUMC1</name>
<keyword evidence="3" id="KW-1185">Reference proteome</keyword>
<dbReference type="InterPro" id="IPR038765">
    <property type="entry name" value="Papain-like_cys_pep_sf"/>
</dbReference>
<dbReference type="SUPFAM" id="SSF54001">
    <property type="entry name" value="Cysteine proteinases"/>
    <property type="match status" value="1"/>
</dbReference>
<dbReference type="AlphaFoldDB" id="D4LDH2"/>
<reference evidence="2" key="1">
    <citation type="submission" date="2010-03" db="EMBL/GenBank/DDBJ databases">
        <title>The genome sequence of Ruminococcus sp. 18P13.</title>
        <authorList>
            <consortium name="metaHIT consortium -- http://www.metahit.eu/"/>
            <person name="Pajon A."/>
            <person name="Turner K."/>
            <person name="Parkhill J."/>
            <person name="Bernalier A."/>
        </authorList>
    </citation>
    <scope>NUCLEOTIDE SEQUENCE [LARGE SCALE GENOMIC DNA]</scope>
    <source>
        <strain evidence="2">Type strain: 18P13</strain>
    </source>
</reference>
<dbReference type="Pfam" id="PF01841">
    <property type="entry name" value="Transglut_core"/>
    <property type="match status" value="1"/>
</dbReference>
<dbReference type="InterPro" id="IPR002931">
    <property type="entry name" value="Transglutaminase-like"/>
</dbReference>
<sequence>MEHQGARYYYSRLTDREKSAYDALCKGLDCFASSVSLGRISPTRMQSIVESVVYDNPGYFYFDQRRIAAMQTLSGITVKPEYCNTPGEVRLLWKQIQAQLDAFMHTRIRPGMPPLARQIEAHRWMQQHIRIADGADTREQHSVVGALVQGSCVCEGFAHAYKLLCDRLHLASILVTGTARRPDGVVEPHAWNITRLEGSTAHIDVTWDTALGSGAYDYFNLTDAEIRADHCFDGGLYPPCTEKRFDYFTSNRLVAKDPAQLGRLIAAQAHKACFSVKLAFPWDASLLDTCGFPVGRIRYNQAQNVLFFQTDTP</sequence>
<evidence type="ECO:0000259" key="1">
    <source>
        <dbReference type="Pfam" id="PF01841"/>
    </source>
</evidence>
<reference evidence="2" key="2">
    <citation type="submission" date="2010-03" db="EMBL/GenBank/DDBJ databases">
        <authorList>
            <person name="Pajon A."/>
        </authorList>
    </citation>
    <scope>NUCLEOTIDE SEQUENCE</scope>
    <source>
        <strain evidence="2">Type strain: 18P13</strain>
    </source>
</reference>
<dbReference type="PANTHER" id="PTHR46333">
    <property type="entry name" value="CYTOKINESIS PROTEIN 3"/>
    <property type="match status" value="1"/>
</dbReference>
<dbReference type="BioCyc" id="RCHA213810:RUM_RS07680-MONOMER"/>
<dbReference type="Gene3D" id="3.10.620.30">
    <property type="match status" value="1"/>
</dbReference>
<dbReference type="EMBL" id="FP929052">
    <property type="protein sequence ID" value="CBL17667.1"/>
    <property type="molecule type" value="Genomic_DNA"/>
</dbReference>
<dbReference type="PANTHER" id="PTHR46333:SF2">
    <property type="entry name" value="CYTOKINESIS PROTEIN 3"/>
    <property type="match status" value="1"/>
</dbReference>
<accession>D4LDH2</accession>
<proteinExistence type="predicted"/>
<dbReference type="GO" id="GO:0005737">
    <property type="term" value="C:cytoplasm"/>
    <property type="evidence" value="ECO:0007669"/>
    <property type="project" value="TreeGrafter"/>
</dbReference>
<dbReference type="PATRIC" id="fig|213810.4.peg.1477"/>
<dbReference type="InterPro" id="IPR052557">
    <property type="entry name" value="CAP/Cytokinesis_protein"/>
</dbReference>
<evidence type="ECO:0000313" key="3">
    <source>
        <dbReference type="Proteomes" id="UP000007054"/>
    </source>
</evidence>